<protein>
    <submittedName>
        <fullName evidence="1">Uncharacterized protein</fullName>
    </submittedName>
</protein>
<comment type="caution">
    <text evidence="1">The sequence shown here is derived from an EMBL/GenBank/DDBJ whole genome shotgun (WGS) entry which is preliminary data.</text>
</comment>
<name>A0ABS5FTQ8_9BRAD</name>
<dbReference type="RefSeq" id="WP_212494650.1">
    <property type="nucleotide sequence ID" value="NZ_JAFCJH010000049.1"/>
</dbReference>
<sequence>MRTPFRNELPGPRLAATVFIAANPAPPFYPDGLLLIPALRMSAPVAADGLVVVVRRGLGSVMALAALRPPVAPDRDVVRTAAILPARLFRLLMRLNLLDGAGLRQCRTSTERESQCESG</sequence>
<reference evidence="2" key="1">
    <citation type="journal article" date="2021" name="ISME J.">
        <title>Evolutionary origin and ecological implication of a unique nif island in free-living Bradyrhizobium lineages.</title>
        <authorList>
            <person name="Tao J."/>
        </authorList>
    </citation>
    <scope>NUCLEOTIDE SEQUENCE [LARGE SCALE GENOMIC DNA]</scope>
    <source>
        <strain evidence="2">SZCCT0434</strain>
    </source>
</reference>
<evidence type="ECO:0000313" key="1">
    <source>
        <dbReference type="EMBL" id="MBR0800123.1"/>
    </source>
</evidence>
<dbReference type="Proteomes" id="UP001315278">
    <property type="component" value="Unassembled WGS sequence"/>
</dbReference>
<dbReference type="EMBL" id="JAFCJH010000049">
    <property type="protein sequence ID" value="MBR0800123.1"/>
    <property type="molecule type" value="Genomic_DNA"/>
</dbReference>
<keyword evidence="2" id="KW-1185">Reference proteome</keyword>
<proteinExistence type="predicted"/>
<evidence type="ECO:0000313" key="2">
    <source>
        <dbReference type="Proteomes" id="UP001315278"/>
    </source>
</evidence>
<organism evidence="1 2">
    <name type="scientific">Bradyrhizobium jicamae</name>
    <dbReference type="NCBI Taxonomy" id="280332"/>
    <lineage>
        <taxon>Bacteria</taxon>
        <taxon>Pseudomonadati</taxon>
        <taxon>Pseudomonadota</taxon>
        <taxon>Alphaproteobacteria</taxon>
        <taxon>Hyphomicrobiales</taxon>
        <taxon>Nitrobacteraceae</taxon>
        <taxon>Bradyrhizobium</taxon>
    </lineage>
</organism>
<gene>
    <name evidence="1" type="ORF">JQ615_32620</name>
</gene>
<accession>A0ABS5FTQ8</accession>